<organism evidence="2 3">
    <name type="scientific">Taxus chinensis</name>
    <name type="common">Chinese yew</name>
    <name type="synonym">Taxus wallichiana var. chinensis</name>
    <dbReference type="NCBI Taxonomy" id="29808"/>
    <lineage>
        <taxon>Eukaryota</taxon>
        <taxon>Viridiplantae</taxon>
        <taxon>Streptophyta</taxon>
        <taxon>Embryophyta</taxon>
        <taxon>Tracheophyta</taxon>
        <taxon>Spermatophyta</taxon>
        <taxon>Pinopsida</taxon>
        <taxon>Pinidae</taxon>
        <taxon>Conifers II</taxon>
        <taxon>Cupressales</taxon>
        <taxon>Taxaceae</taxon>
        <taxon>Taxus</taxon>
    </lineage>
</organism>
<dbReference type="EMBL" id="JAHRHJ020000007">
    <property type="protein sequence ID" value="KAH9310056.1"/>
    <property type="molecule type" value="Genomic_DNA"/>
</dbReference>
<evidence type="ECO:0000313" key="2">
    <source>
        <dbReference type="EMBL" id="KAH9310056.1"/>
    </source>
</evidence>
<dbReference type="InterPro" id="IPR050317">
    <property type="entry name" value="Plant_Fungal_Acyltransferase"/>
</dbReference>
<reference evidence="2 3" key="1">
    <citation type="journal article" date="2021" name="Nat. Plants">
        <title>The Taxus genome provides insights into paclitaxel biosynthesis.</title>
        <authorList>
            <person name="Xiong X."/>
            <person name="Gou J."/>
            <person name="Liao Q."/>
            <person name="Li Y."/>
            <person name="Zhou Q."/>
            <person name="Bi G."/>
            <person name="Li C."/>
            <person name="Du R."/>
            <person name="Wang X."/>
            <person name="Sun T."/>
            <person name="Guo L."/>
            <person name="Liang H."/>
            <person name="Lu P."/>
            <person name="Wu Y."/>
            <person name="Zhang Z."/>
            <person name="Ro D.K."/>
            <person name="Shang Y."/>
            <person name="Huang S."/>
            <person name="Yan J."/>
        </authorList>
    </citation>
    <scope>NUCLEOTIDE SEQUENCE [LARGE SCALE GENOMIC DNA]</scope>
    <source>
        <strain evidence="2">Ta-2019</strain>
    </source>
</reference>
<dbReference type="PANTHER" id="PTHR31642">
    <property type="entry name" value="TRICHOTHECENE 3-O-ACETYLTRANSFERASE"/>
    <property type="match status" value="1"/>
</dbReference>
<name>A0AA38KY62_TAXCH</name>
<dbReference type="OMA" id="GIQICIA"/>
<comment type="caution">
    <text evidence="2">The sequence shown here is derived from an EMBL/GenBank/DDBJ whole genome shotgun (WGS) entry which is preliminary data.</text>
</comment>
<dbReference type="Proteomes" id="UP000824469">
    <property type="component" value="Unassembled WGS sequence"/>
</dbReference>
<accession>A0AA38KY62</accession>
<dbReference type="PANTHER" id="PTHR31642:SF217">
    <property type="entry name" value="OMEGA-HYDROXYPALMITATE O-FERULOYL TRANSFERASE-LIKE ISOFORM X1"/>
    <property type="match status" value="1"/>
</dbReference>
<dbReference type="InterPro" id="IPR023213">
    <property type="entry name" value="CAT-like_dom_sf"/>
</dbReference>
<gene>
    <name evidence="2" type="ORF">KI387_037967</name>
</gene>
<dbReference type="GO" id="GO:0016747">
    <property type="term" value="F:acyltransferase activity, transferring groups other than amino-acyl groups"/>
    <property type="evidence" value="ECO:0007669"/>
    <property type="project" value="TreeGrafter"/>
</dbReference>
<sequence length="465" mass="51697">MEAPIHSFLVSDLRVKKQRFTIIRPENITEGYSLFLSNIDQKTVAYVRKFVHVFSAHPDIQFDAIVYLLSEAVKIVIDGYDFMCGRLRFNSEQGRFEIDCNAAGAPVSFCTSELCLEDLGEVTHPNPAFTQLCQPSESANPTLEDEPLISFQVTRFRCGGFVIGTAINQCLMDGFAVQEFVKNFTSVLTKGEMDFIPDADRTCFKARNPPQINYDHLEFLPSSEIHPNAMNFSPLINRNKDIWCKKMALQNPSEKHVYKLFTLSGKMLEALKMKAKDGGAKHCTRFRAALAHLWRARTAAMGNLNPDDVSTIQFAVDIRSKVTPPLPREFAGNAAVTTYAKATAKELQEQPFCELVRRLQDGIERVTDDYVKSSIDWLELHDGVACLENGFLVTSWSNIMGFGDLELGGGIKSLHGGPLVSGYVDVVTFLGHPKDKGGIQICIALEPAPMAKFQKLIGTVDGITI</sequence>
<keyword evidence="3" id="KW-1185">Reference proteome</keyword>
<comment type="similarity">
    <text evidence="1">Belongs to the plant acyltransferase family.</text>
</comment>
<evidence type="ECO:0000256" key="1">
    <source>
        <dbReference type="ARBA" id="ARBA00009861"/>
    </source>
</evidence>
<proteinExistence type="inferred from homology"/>
<evidence type="ECO:0000313" key="3">
    <source>
        <dbReference type="Proteomes" id="UP000824469"/>
    </source>
</evidence>
<dbReference type="AlphaFoldDB" id="A0AA38KY62"/>
<dbReference type="Gene3D" id="3.30.559.10">
    <property type="entry name" value="Chloramphenicol acetyltransferase-like domain"/>
    <property type="match status" value="2"/>
</dbReference>
<protein>
    <submittedName>
        <fullName evidence="2">Uncharacterized protein</fullName>
    </submittedName>
</protein>
<dbReference type="Pfam" id="PF02458">
    <property type="entry name" value="Transferase"/>
    <property type="match status" value="1"/>
</dbReference>